<dbReference type="CDD" id="cd01644">
    <property type="entry name" value="RT_pepA17"/>
    <property type="match status" value="1"/>
</dbReference>
<dbReference type="InterPro" id="IPR043502">
    <property type="entry name" value="DNA/RNA_pol_sf"/>
</dbReference>
<accession>A0AAU9V0M2</accession>
<feature type="region of interest" description="Disordered" evidence="2">
    <location>
        <begin position="303"/>
        <end position="329"/>
    </location>
</feature>
<feature type="domain" description="Reverse transcriptase" evidence="3">
    <location>
        <begin position="786"/>
        <end position="921"/>
    </location>
</feature>
<dbReference type="PANTHER" id="PTHR47331:SF5">
    <property type="entry name" value="RIBONUCLEASE H"/>
    <property type="match status" value="1"/>
</dbReference>
<evidence type="ECO:0000313" key="4">
    <source>
        <dbReference type="EMBL" id="CAH2104831.1"/>
    </source>
</evidence>
<gene>
    <name evidence="4" type="ORF">EEDITHA_LOCUS19163</name>
</gene>
<evidence type="ECO:0000256" key="2">
    <source>
        <dbReference type="SAM" id="MobiDB-lite"/>
    </source>
</evidence>
<dbReference type="PANTHER" id="PTHR47331">
    <property type="entry name" value="PHD-TYPE DOMAIN-CONTAINING PROTEIN"/>
    <property type="match status" value="1"/>
</dbReference>
<dbReference type="AlphaFoldDB" id="A0AAU9V0M2"/>
<feature type="coiled-coil region" evidence="1">
    <location>
        <begin position="1"/>
        <end position="28"/>
    </location>
</feature>
<reference evidence="4" key="1">
    <citation type="submission" date="2022-03" db="EMBL/GenBank/DDBJ databases">
        <authorList>
            <person name="Tunstrom K."/>
        </authorList>
    </citation>
    <scope>NUCLEOTIDE SEQUENCE</scope>
</reference>
<evidence type="ECO:0000259" key="3">
    <source>
        <dbReference type="Pfam" id="PF00078"/>
    </source>
</evidence>
<sequence>MEALLSLQDELYDNLMKAERNFKKTSKERIKRQYLETRLELLEQLFKDFKDGHKEVVARAKGKKESYFTEGKYEIFEELYVQYKSSLREALQQFLPSVTELPSPAVYNSANNNCSDIKLPRIQLPTFEGRYEEWPTFYDMFSSLIHNNKNISSVQKLHYLKSNLSGEALNLLSNFSTTDANYEEAWKQLVRRYNNKRYNCNAVMRTLFGTKKIQTESANAIRSLLDTTSTCLKSLENLGISTESSYANASVVYLVVSKLDTESVKQWEQQLNMKCDELPTWIQLRDYLEYRFRTLEMIDTNGNRTAQQSKSAAKSKSFHASLEKDKANKSKSKQECPMCHEIHYLNQCKRFNLMTPKQRQDFVQTSKLCFNCLSSTHAVVKCRQSFSCKKCGRRHHTMLHFERENQEPASSLEKAAAASSSEPKQDRASTTRGDTHITTTFSRGELQPNSVLLATAKVKVFRSNGFKHIIRALLDQGSQASFVSESTVQLLGLVRKPVSGWVSGLGDGRMRIRNTVTLRLESRHNPASYILVNAYVLHSLTSLLPSTNVSTSKWLEIDKLPLADPTYSTPGRIDILLGAEVYSEILLDGVMKHPDCNLIAQNTVFGWILSGRVSKGYRTIAGDNLISMHVHMKEDELLKRFWEMEDEPNLIKKEMTNSEKVCEDFFDSTTVRDDEGRFIVRLPFATDDPKCQYGNTEVRAVKRLENLERRLSKDLKLREEYNRVMSEYLSMDHMRLVSESELQKSKAVYLPHHAVVREDKDTTKVRVVFDASSKGDNSVSLNDELLVGPRLQQDLRHILMRWRHHKVCIVADIIKMYRMVRVADKDTDFQRIVWRFDPSEPIKRYKLLRLTFGTACAPYLAVKVLHRLAELEEKRYPLAAAITKQCYYMDDLMTGSDTVSEAIKIYEEMNELMRSGGFELQKWNSNNERFLERIGKNESSERQTIKLNDLIKVLGLSWNRKNDNFEYVINLPEPKDFVTKRQVLSEVARLYDPLGWIAPVVVNAKILIQKLWKSGFEWDDCLTDEILDEWEDNVPPAKWLLGKIIKKFPGPDNVTRVVSIKCKTGEYRRPVSKICILTK</sequence>
<keyword evidence="5" id="KW-1185">Reference proteome</keyword>
<feature type="region of interest" description="Disordered" evidence="2">
    <location>
        <begin position="402"/>
        <end position="440"/>
    </location>
</feature>
<proteinExistence type="predicted"/>
<name>A0AAU9V0M2_EUPED</name>
<evidence type="ECO:0000313" key="5">
    <source>
        <dbReference type="Proteomes" id="UP001153954"/>
    </source>
</evidence>
<dbReference type="Pfam" id="PF03564">
    <property type="entry name" value="DUF1759"/>
    <property type="match status" value="1"/>
</dbReference>
<evidence type="ECO:0000256" key="1">
    <source>
        <dbReference type="SAM" id="Coils"/>
    </source>
</evidence>
<dbReference type="InterPro" id="IPR005312">
    <property type="entry name" value="DUF1759"/>
</dbReference>
<dbReference type="Proteomes" id="UP001153954">
    <property type="component" value="Unassembled WGS sequence"/>
</dbReference>
<dbReference type="InterPro" id="IPR000477">
    <property type="entry name" value="RT_dom"/>
</dbReference>
<dbReference type="Pfam" id="PF05380">
    <property type="entry name" value="Peptidase_A17"/>
    <property type="match status" value="1"/>
</dbReference>
<keyword evidence="1" id="KW-0175">Coiled coil</keyword>
<dbReference type="SUPFAM" id="SSF56672">
    <property type="entry name" value="DNA/RNA polymerases"/>
    <property type="match status" value="1"/>
</dbReference>
<dbReference type="InterPro" id="IPR008042">
    <property type="entry name" value="Retrotrans_Pao"/>
</dbReference>
<dbReference type="EMBL" id="CAKOGL010000027">
    <property type="protein sequence ID" value="CAH2104831.1"/>
    <property type="molecule type" value="Genomic_DNA"/>
</dbReference>
<protein>
    <recommendedName>
        <fullName evidence="3">Reverse transcriptase domain-containing protein</fullName>
    </recommendedName>
</protein>
<feature type="compositionally biased region" description="Basic and acidic residues" evidence="2">
    <location>
        <begin position="423"/>
        <end position="435"/>
    </location>
</feature>
<feature type="compositionally biased region" description="Low complexity" evidence="2">
    <location>
        <begin position="306"/>
        <end position="315"/>
    </location>
</feature>
<organism evidence="4 5">
    <name type="scientific">Euphydryas editha</name>
    <name type="common">Edith's checkerspot</name>
    <dbReference type="NCBI Taxonomy" id="104508"/>
    <lineage>
        <taxon>Eukaryota</taxon>
        <taxon>Metazoa</taxon>
        <taxon>Ecdysozoa</taxon>
        <taxon>Arthropoda</taxon>
        <taxon>Hexapoda</taxon>
        <taxon>Insecta</taxon>
        <taxon>Pterygota</taxon>
        <taxon>Neoptera</taxon>
        <taxon>Endopterygota</taxon>
        <taxon>Lepidoptera</taxon>
        <taxon>Glossata</taxon>
        <taxon>Ditrysia</taxon>
        <taxon>Papilionoidea</taxon>
        <taxon>Nymphalidae</taxon>
        <taxon>Nymphalinae</taxon>
        <taxon>Euphydryas</taxon>
    </lineage>
</organism>
<dbReference type="GO" id="GO:0071897">
    <property type="term" value="P:DNA biosynthetic process"/>
    <property type="evidence" value="ECO:0007669"/>
    <property type="project" value="UniProtKB-ARBA"/>
</dbReference>
<dbReference type="Pfam" id="PF00078">
    <property type="entry name" value="RVT_1"/>
    <property type="match status" value="1"/>
</dbReference>
<comment type="caution">
    <text evidence="4">The sequence shown here is derived from an EMBL/GenBank/DDBJ whole genome shotgun (WGS) entry which is preliminary data.</text>
</comment>
<feature type="compositionally biased region" description="Low complexity" evidence="2">
    <location>
        <begin position="407"/>
        <end position="422"/>
    </location>
</feature>